<dbReference type="Proteomes" id="UP000677244">
    <property type="component" value="Unassembled WGS sequence"/>
</dbReference>
<evidence type="ECO:0008006" key="3">
    <source>
        <dbReference type="Google" id="ProtNLM"/>
    </source>
</evidence>
<comment type="caution">
    <text evidence="1">The sequence shown here is derived from an EMBL/GenBank/DDBJ whole genome shotgun (WGS) entry which is preliminary data.</text>
</comment>
<organism evidence="1 2">
    <name type="scientific">Niastella soli</name>
    <dbReference type="NCBI Taxonomy" id="2821487"/>
    <lineage>
        <taxon>Bacteria</taxon>
        <taxon>Pseudomonadati</taxon>
        <taxon>Bacteroidota</taxon>
        <taxon>Chitinophagia</taxon>
        <taxon>Chitinophagales</taxon>
        <taxon>Chitinophagaceae</taxon>
        <taxon>Niastella</taxon>
    </lineage>
</organism>
<dbReference type="EMBL" id="JAGHKO010000005">
    <property type="protein sequence ID" value="MBO9203206.1"/>
    <property type="molecule type" value="Genomic_DNA"/>
</dbReference>
<accession>A0ABS3YZ48</accession>
<gene>
    <name evidence="1" type="ORF">J7I42_23145</name>
</gene>
<protein>
    <recommendedName>
        <fullName evidence="3">MotA/TolQ/ExbB proton channel domain-containing protein</fullName>
    </recommendedName>
</protein>
<sequence length="63" mass="6659">MLTFVLSLFGYGVFGDMTATLAAFIIGRDAAEGDAPVVGSKDIEGLKQLIRTLSEQVNGHKMG</sequence>
<evidence type="ECO:0000313" key="1">
    <source>
        <dbReference type="EMBL" id="MBO9203206.1"/>
    </source>
</evidence>
<dbReference type="RefSeq" id="WP_209141257.1">
    <property type="nucleotide sequence ID" value="NZ_JAGHKO010000005.1"/>
</dbReference>
<reference evidence="1 2" key="1">
    <citation type="submission" date="2021-03" db="EMBL/GenBank/DDBJ databases">
        <title>Assistant Professor.</title>
        <authorList>
            <person name="Huq M.A."/>
        </authorList>
    </citation>
    <scope>NUCLEOTIDE SEQUENCE [LARGE SCALE GENOMIC DNA]</scope>
    <source>
        <strain evidence="1 2">MAH-29</strain>
    </source>
</reference>
<keyword evidence="2" id="KW-1185">Reference proteome</keyword>
<evidence type="ECO:0000313" key="2">
    <source>
        <dbReference type="Proteomes" id="UP000677244"/>
    </source>
</evidence>
<name>A0ABS3YZ48_9BACT</name>
<proteinExistence type="predicted"/>